<protein>
    <submittedName>
        <fullName evidence="2">NAD-dependent epimerase/dehydratase family protein</fullName>
    </submittedName>
</protein>
<reference evidence="2" key="1">
    <citation type="submission" date="2021-04" db="EMBL/GenBank/DDBJ databases">
        <title>Phylogenetic analysis of Acidobacteriaceae.</title>
        <authorList>
            <person name="Qiu L."/>
            <person name="Zhang Q."/>
        </authorList>
    </citation>
    <scope>NUCLEOTIDE SEQUENCE</scope>
    <source>
        <strain evidence="2">DSM 25168</strain>
    </source>
</reference>
<dbReference type="AlphaFoldDB" id="A0A9J7BWF2"/>
<dbReference type="CDD" id="cd08946">
    <property type="entry name" value="SDR_e"/>
    <property type="match status" value="1"/>
</dbReference>
<dbReference type="InterPro" id="IPR050177">
    <property type="entry name" value="Lipid_A_modif_metabolic_enz"/>
</dbReference>
<evidence type="ECO:0000313" key="3">
    <source>
        <dbReference type="Proteomes" id="UP001059380"/>
    </source>
</evidence>
<name>A0A9J7BWF2_9BACT</name>
<organism evidence="2 3">
    <name type="scientific">Occallatibacter riparius</name>
    <dbReference type="NCBI Taxonomy" id="1002689"/>
    <lineage>
        <taxon>Bacteria</taxon>
        <taxon>Pseudomonadati</taxon>
        <taxon>Acidobacteriota</taxon>
        <taxon>Terriglobia</taxon>
        <taxon>Terriglobales</taxon>
        <taxon>Acidobacteriaceae</taxon>
        <taxon>Occallatibacter</taxon>
    </lineage>
</organism>
<dbReference type="Pfam" id="PF01370">
    <property type="entry name" value="Epimerase"/>
    <property type="match status" value="1"/>
</dbReference>
<proteinExistence type="predicted"/>
<evidence type="ECO:0000313" key="2">
    <source>
        <dbReference type="EMBL" id="UWZ86138.1"/>
    </source>
</evidence>
<sequence length="302" mass="33177">MPETIIVTGAHGLIGSAVCRLFAKTYTVSTIGRRAPANMIADIADPATIERLDLTGAKCLIHCAGIVDEDFSNPARAFRQAIEGMAALVRRAKQDGVRRFVYISSAHVYGPFAGEIDENSRPNPLHDYAIAHFASEQILRRATTDEFIGCAIRPCAVFGIPADLDRFRRWALIPFGFPRAAVHDGVIGLASRGLQRRNFIGSDDIARAISLWLEQEQVARFTGINAVGQTSMTVLDFANMCAASAERITGRATRVTRPDGVDPAPDNFDYRTIDPRFVGHSSLPDFVDRMCALMHTPDRQFQ</sequence>
<gene>
    <name evidence="2" type="ORF">MOP44_09360</name>
</gene>
<dbReference type="RefSeq" id="WP_260795782.1">
    <property type="nucleotide sequence ID" value="NZ_CP093313.1"/>
</dbReference>
<dbReference type="InterPro" id="IPR001509">
    <property type="entry name" value="Epimerase_deHydtase"/>
</dbReference>
<keyword evidence="3" id="KW-1185">Reference proteome</keyword>
<dbReference type="KEGG" id="orp:MOP44_09360"/>
<dbReference type="InterPro" id="IPR036291">
    <property type="entry name" value="NAD(P)-bd_dom_sf"/>
</dbReference>
<dbReference type="SUPFAM" id="SSF51735">
    <property type="entry name" value="NAD(P)-binding Rossmann-fold domains"/>
    <property type="match status" value="1"/>
</dbReference>
<dbReference type="PANTHER" id="PTHR43245">
    <property type="entry name" value="BIFUNCTIONAL POLYMYXIN RESISTANCE PROTEIN ARNA"/>
    <property type="match status" value="1"/>
</dbReference>
<dbReference type="EMBL" id="CP093313">
    <property type="protein sequence ID" value="UWZ86138.1"/>
    <property type="molecule type" value="Genomic_DNA"/>
</dbReference>
<evidence type="ECO:0000259" key="1">
    <source>
        <dbReference type="Pfam" id="PF01370"/>
    </source>
</evidence>
<dbReference type="Proteomes" id="UP001059380">
    <property type="component" value="Chromosome"/>
</dbReference>
<feature type="domain" description="NAD-dependent epimerase/dehydratase" evidence="1">
    <location>
        <begin position="5"/>
        <end position="215"/>
    </location>
</feature>
<accession>A0A9J7BWF2</accession>
<dbReference type="Gene3D" id="3.40.50.720">
    <property type="entry name" value="NAD(P)-binding Rossmann-like Domain"/>
    <property type="match status" value="1"/>
</dbReference>